<evidence type="ECO:0000256" key="4">
    <source>
        <dbReference type="PIRNR" id="PIRNR004692"/>
    </source>
</evidence>
<evidence type="ECO:0000256" key="5">
    <source>
        <dbReference type="PIRSR" id="PIRSR004692-2"/>
    </source>
</evidence>
<keyword evidence="2" id="KW-0677">Repeat</keyword>
<dbReference type="GO" id="GO:0097367">
    <property type="term" value="F:carbohydrate derivative binding"/>
    <property type="evidence" value="ECO:0007669"/>
    <property type="project" value="InterPro"/>
</dbReference>
<sequence length="337" mass="35150">METQGSAVVSGSGSEQDDLPIASALRTVSTEFAGLQALQTALTNGLGGPFRTAVDLILNLKGRVIVTGIGKSGHIGVKLAATLASTGTPAFFVHASEASHGDLGMVTPDDAVIAISWSGETQELASIIAYTRRFKVPLIALTSRRESSLGSAADLVLELPRVTEACPHGLAPTASTIIQMSLGDALAIALLESRGFTAQDFGVFHPGGKLGASLKHARDIMHRNDMMPLAGEDTAMGDAIVLMTQKGFGVLGILDTAGELVGIITDGDLRRHLRSNLLDMKTTDVMTKAPRTIGPDMLLASAVEFINAASITAVFVVEDRKPVGIIHLHDLLRSGAA</sequence>
<organism evidence="10 11">
    <name type="scientific">Stappia albiluteola</name>
    <dbReference type="NCBI Taxonomy" id="2758565"/>
    <lineage>
        <taxon>Bacteria</taxon>
        <taxon>Pseudomonadati</taxon>
        <taxon>Pseudomonadota</taxon>
        <taxon>Alphaproteobacteria</taxon>
        <taxon>Hyphomicrobiales</taxon>
        <taxon>Stappiaceae</taxon>
        <taxon>Stappia</taxon>
    </lineage>
</organism>
<feature type="site" description="Catalytically relevant" evidence="6">
    <location>
        <position position="123"/>
    </location>
</feature>
<evidence type="ECO:0000313" key="10">
    <source>
        <dbReference type="EMBL" id="MBA5777344.1"/>
    </source>
</evidence>
<evidence type="ECO:0000256" key="7">
    <source>
        <dbReference type="PROSITE-ProRule" id="PRU00703"/>
    </source>
</evidence>
<feature type="binding site" evidence="5">
    <location>
        <position position="94"/>
    </location>
    <ligand>
        <name>Zn(2+)</name>
        <dbReference type="ChEBI" id="CHEBI:29105"/>
    </ligand>
</feature>
<dbReference type="AlphaFoldDB" id="A0A839AEG3"/>
<dbReference type="GO" id="GO:1901135">
    <property type="term" value="P:carbohydrate derivative metabolic process"/>
    <property type="evidence" value="ECO:0007669"/>
    <property type="project" value="InterPro"/>
</dbReference>
<dbReference type="CDD" id="cd05014">
    <property type="entry name" value="SIS_Kpsf"/>
    <property type="match status" value="1"/>
</dbReference>
<proteinExistence type="inferred from homology"/>
<dbReference type="InterPro" id="IPR046348">
    <property type="entry name" value="SIS_dom_sf"/>
</dbReference>
<evidence type="ECO:0000256" key="6">
    <source>
        <dbReference type="PIRSR" id="PIRSR004692-3"/>
    </source>
</evidence>
<evidence type="ECO:0000256" key="1">
    <source>
        <dbReference type="ARBA" id="ARBA00008165"/>
    </source>
</evidence>
<keyword evidence="10" id="KW-0413">Isomerase</keyword>
<dbReference type="InterPro" id="IPR046342">
    <property type="entry name" value="CBS_dom_sf"/>
</dbReference>
<feature type="domain" description="CBS" evidence="8">
    <location>
        <begin position="221"/>
        <end position="280"/>
    </location>
</feature>
<dbReference type="Gene3D" id="3.40.50.10490">
    <property type="entry name" value="Glucose-6-phosphate isomerase like protein, domain 1"/>
    <property type="match status" value="1"/>
</dbReference>
<evidence type="ECO:0000256" key="2">
    <source>
        <dbReference type="ARBA" id="ARBA00022737"/>
    </source>
</evidence>
<evidence type="ECO:0000256" key="3">
    <source>
        <dbReference type="ARBA" id="ARBA00023122"/>
    </source>
</evidence>
<dbReference type="InterPro" id="IPR004800">
    <property type="entry name" value="KdsD/KpsF-type"/>
</dbReference>
<dbReference type="EMBL" id="JACFXV010000048">
    <property type="protein sequence ID" value="MBA5777344.1"/>
    <property type="molecule type" value="Genomic_DNA"/>
</dbReference>
<dbReference type="GO" id="GO:0046872">
    <property type="term" value="F:metal ion binding"/>
    <property type="evidence" value="ECO:0007669"/>
    <property type="project" value="UniProtKB-KW"/>
</dbReference>
<evidence type="ECO:0000313" key="11">
    <source>
        <dbReference type="Proteomes" id="UP000541109"/>
    </source>
</evidence>
<dbReference type="NCBIfam" id="TIGR00393">
    <property type="entry name" value="kpsF"/>
    <property type="match status" value="1"/>
</dbReference>
<dbReference type="PANTHER" id="PTHR42745:SF1">
    <property type="entry name" value="ARABINOSE 5-PHOSPHATE ISOMERASE KDSD"/>
    <property type="match status" value="1"/>
</dbReference>
<dbReference type="CDD" id="cd04604">
    <property type="entry name" value="CBS_pair_SIS_assoc"/>
    <property type="match status" value="1"/>
</dbReference>
<name>A0A839AEG3_9HYPH</name>
<dbReference type="PANTHER" id="PTHR42745">
    <property type="match status" value="1"/>
</dbReference>
<keyword evidence="5" id="KW-0862">Zinc</keyword>
<keyword evidence="11" id="KW-1185">Reference proteome</keyword>
<dbReference type="Pfam" id="PF01380">
    <property type="entry name" value="SIS"/>
    <property type="match status" value="1"/>
</dbReference>
<dbReference type="Proteomes" id="UP000541109">
    <property type="component" value="Unassembled WGS sequence"/>
</dbReference>
<accession>A0A839AEG3</accession>
<dbReference type="SUPFAM" id="SSF54631">
    <property type="entry name" value="CBS-domain pair"/>
    <property type="match status" value="1"/>
</dbReference>
<comment type="caution">
    <text evidence="10">The sequence shown here is derived from an EMBL/GenBank/DDBJ whole genome shotgun (WGS) entry which is preliminary data.</text>
</comment>
<feature type="domain" description="CBS" evidence="8">
    <location>
        <begin position="286"/>
        <end position="337"/>
    </location>
</feature>
<keyword evidence="3 7" id="KW-0129">CBS domain</keyword>
<dbReference type="RefSeq" id="WP_182164637.1">
    <property type="nucleotide sequence ID" value="NZ_JACFXV010000048.1"/>
</dbReference>
<dbReference type="InterPro" id="IPR000644">
    <property type="entry name" value="CBS_dom"/>
</dbReference>
<feature type="site" description="Catalytically relevant" evidence="6">
    <location>
        <position position="164"/>
    </location>
</feature>
<dbReference type="InterPro" id="IPR035474">
    <property type="entry name" value="SIS_Kpsf"/>
</dbReference>
<evidence type="ECO:0000259" key="9">
    <source>
        <dbReference type="PROSITE" id="PS51464"/>
    </source>
</evidence>
<dbReference type="InterPro" id="IPR050986">
    <property type="entry name" value="GutQ/KpsF_isomerases"/>
</dbReference>
<keyword evidence="5" id="KW-0479">Metal-binding</keyword>
<reference evidence="10 11" key="1">
    <citation type="submission" date="2020-07" db="EMBL/GenBank/DDBJ databases">
        <title>Stappia sp., F7233, whole genome shotgun sequencing project.</title>
        <authorList>
            <person name="Jiang S."/>
            <person name="Liu Z.W."/>
            <person name="Du Z.J."/>
        </authorList>
    </citation>
    <scope>NUCLEOTIDE SEQUENCE [LARGE SCALE GENOMIC DNA]</scope>
    <source>
        <strain evidence="10 11">F7233</strain>
    </source>
</reference>
<gene>
    <name evidence="10" type="ORF">H2509_09415</name>
</gene>
<dbReference type="SMART" id="SM00116">
    <property type="entry name" value="CBS"/>
    <property type="match status" value="2"/>
</dbReference>
<feature type="domain" description="SIS" evidence="9">
    <location>
        <begin position="53"/>
        <end position="196"/>
    </location>
</feature>
<protein>
    <submittedName>
        <fullName evidence="10">KpsF/GutQ family sugar-phosphate isomerase</fullName>
    </submittedName>
</protein>
<dbReference type="Pfam" id="PF00571">
    <property type="entry name" value="CBS"/>
    <property type="match status" value="2"/>
</dbReference>
<comment type="similarity">
    <text evidence="1 4">Belongs to the SIS family. GutQ/KpsF subfamily.</text>
</comment>
<evidence type="ECO:0000259" key="8">
    <source>
        <dbReference type="PROSITE" id="PS51371"/>
    </source>
</evidence>
<dbReference type="GO" id="GO:0019146">
    <property type="term" value="F:arabinose-5-phosphate isomerase activity"/>
    <property type="evidence" value="ECO:0007669"/>
    <property type="project" value="UniProtKB-ARBA"/>
</dbReference>
<dbReference type="SUPFAM" id="SSF53697">
    <property type="entry name" value="SIS domain"/>
    <property type="match status" value="1"/>
</dbReference>
<dbReference type="InterPro" id="IPR001347">
    <property type="entry name" value="SIS_dom"/>
</dbReference>
<dbReference type="FunFam" id="3.40.50.10490:FF:000011">
    <property type="entry name" value="Arabinose 5-phosphate isomerase"/>
    <property type="match status" value="1"/>
</dbReference>
<dbReference type="GO" id="GO:0005975">
    <property type="term" value="P:carbohydrate metabolic process"/>
    <property type="evidence" value="ECO:0007669"/>
    <property type="project" value="InterPro"/>
</dbReference>
<dbReference type="PROSITE" id="PS51464">
    <property type="entry name" value="SIS"/>
    <property type="match status" value="1"/>
</dbReference>
<dbReference type="PROSITE" id="PS51371">
    <property type="entry name" value="CBS"/>
    <property type="match status" value="2"/>
</dbReference>
<feature type="site" description="Catalytically relevant" evidence="6">
    <location>
        <position position="205"/>
    </location>
</feature>
<feature type="site" description="Catalytically relevant" evidence="6">
    <location>
        <position position="71"/>
    </location>
</feature>
<dbReference type="PIRSF" id="PIRSF004692">
    <property type="entry name" value="KdsD_KpsF"/>
    <property type="match status" value="1"/>
</dbReference>
<dbReference type="Gene3D" id="3.10.580.10">
    <property type="entry name" value="CBS-domain"/>
    <property type="match status" value="1"/>
</dbReference>